<dbReference type="InterPro" id="IPR050832">
    <property type="entry name" value="Bact_Acetyltransf"/>
</dbReference>
<dbReference type="RefSeq" id="WP_378533269.1">
    <property type="nucleotide sequence ID" value="NZ_JBHSBH010000008.1"/>
</dbReference>
<accession>A0ABV8FL15</accession>
<gene>
    <name evidence="4" type="ORF">ACFOVU_13030</name>
</gene>
<evidence type="ECO:0000256" key="1">
    <source>
        <dbReference type="ARBA" id="ARBA00022679"/>
    </source>
</evidence>
<dbReference type="EMBL" id="JBHSBH010000008">
    <property type="protein sequence ID" value="MFC3996846.1"/>
    <property type="molecule type" value="Genomic_DNA"/>
</dbReference>
<name>A0ABV8FL15_9ACTN</name>
<organism evidence="4 5">
    <name type="scientific">Nocardiopsis sediminis</name>
    <dbReference type="NCBI Taxonomy" id="1778267"/>
    <lineage>
        <taxon>Bacteria</taxon>
        <taxon>Bacillati</taxon>
        <taxon>Actinomycetota</taxon>
        <taxon>Actinomycetes</taxon>
        <taxon>Streptosporangiales</taxon>
        <taxon>Nocardiopsidaceae</taxon>
        <taxon>Nocardiopsis</taxon>
    </lineage>
</organism>
<dbReference type="SUPFAM" id="SSF55729">
    <property type="entry name" value="Acyl-CoA N-acyltransferases (Nat)"/>
    <property type="match status" value="1"/>
</dbReference>
<feature type="domain" description="N-acetyltransferase" evidence="3">
    <location>
        <begin position="15"/>
        <end position="171"/>
    </location>
</feature>
<keyword evidence="5" id="KW-1185">Reference proteome</keyword>
<dbReference type="CDD" id="cd04301">
    <property type="entry name" value="NAT_SF"/>
    <property type="match status" value="1"/>
</dbReference>
<dbReference type="InterPro" id="IPR000182">
    <property type="entry name" value="GNAT_dom"/>
</dbReference>
<dbReference type="Proteomes" id="UP001595847">
    <property type="component" value="Unassembled WGS sequence"/>
</dbReference>
<dbReference type="InterPro" id="IPR016181">
    <property type="entry name" value="Acyl_CoA_acyltransferase"/>
</dbReference>
<evidence type="ECO:0000313" key="5">
    <source>
        <dbReference type="Proteomes" id="UP001595847"/>
    </source>
</evidence>
<dbReference type="Gene3D" id="3.40.630.30">
    <property type="match status" value="1"/>
</dbReference>
<keyword evidence="1" id="KW-0808">Transferase</keyword>
<evidence type="ECO:0000256" key="2">
    <source>
        <dbReference type="ARBA" id="ARBA00023315"/>
    </source>
</evidence>
<proteinExistence type="predicted"/>
<comment type="caution">
    <text evidence="4">The sequence shown here is derived from an EMBL/GenBank/DDBJ whole genome shotgun (WGS) entry which is preliminary data.</text>
</comment>
<reference evidence="5" key="1">
    <citation type="journal article" date="2019" name="Int. J. Syst. Evol. Microbiol.">
        <title>The Global Catalogue of Microorganisms (GCM) 10K type strain sequencing project: providing services to taxonomists for standard genome sequencing and annotation.</title>
        <authorList>
            <consortium name="The Broad Institute Genomics Platform"/>
            <consortium name="The Broad Institute Genome Sequencing Center for Infectious Disease"/>
            <person name="Wu L."/>
            <person name="Ma J."/>
        </authorList>
    </citation>
    <scope>NUCLEOTIDE SEQUENCE [LARGE SCALE GENOMIC DNA]</scope>
    <source>
        <strain evidence="5">TBRC 1826</strain>
    </source>
</reference>
<sequence length="171" mass="18393">MAVAAEQAQVREGRLRTRVATMADPGVRPMLAELTAEYADRYGPDVAAGEMRAHPDAEFAPPHGAVVLVEEDGVPVAGGAFRRLDARTAELKRVWTARAHRRRGLARRAVEALETEAARRGYTRVHLTTGPSQPAAVALYLALGYALSGSEGVDASGRRLYYAFAKALPGR</sequence>
<evidence type="ECO:0000259" key="3">
    <source>
        <dbReference type="PROSITE" id="PS51186"/>
    </source>
</evidence>
<dbReference type="PANTHER" id="PTHR43877">
    <property type="entry name" value="AMINOALKYLPHOSPHONATE N-ACETYLTRANSFERASE-RELATED-RELATED"/>
    <property type="match status" value="1"/>
</dbReference>
<protein>
    <submittedName>
        <fullName evidence="4">GNAT family N-acetyltransferase</fullName>
    </submittedName>
</protein>
<evidence type="ECO:0000313" key="4">
    <source>
        <dbReference type="EMBL" id="MFC3996846.1"/>
    </source>
</evidence>
<dbReference type="PROSITE" id="PS51186">
    <property type="entry name" value="GNAT"/>
    <property type="match status" value="1"/>
</dbReference>
<dbReference type="PANTHER" id="PTHR43877:SF2">
    <property type="entry name" value="AMINOALKYLPHOSPHONATE N-ACETYLTRANSFERASE-RELATED"/>
    <property type="match status" value="1"/>
</dbReference>
<dbReference type="Pfam" id="PF00583">
    <property type="entry name" value="Acetyltransf_1"/>
    <property type="match status" value="1"/>
</dbReference>
<keyword evidence="2" id="KW-0012">Acyltransferase</keyword>